<keyword evidence="6" id="KW-1185">Reference proteome</keyword>
<evidence type="ECO:0000256" key="1">
    <source>
        <dbReference type="ARBA" id="ARBA00006663"/>
    </source>
</evidence>
<name>A0A812S0L6_9DINO</name>
<feature type="region of interest" description="Disordered" evidence="4">
    <location>
        <begin position="417"/>
        <end position="452"/>
    </location>
</feature>
<dbReference type="AlphaFoldDB" id="A0A812S0L6"/>
<keyword evidence="2 3" id="KW-0175">Coiled coil</keyword>
<dbReference type="Pfam" id="PF10595">
    <property type="entry name" value="FAM161A_B"/>
    <property type="match status" value="1"/>
</dbReference>
<feature type="coiled-coil region" evidence="3">
    <location>
        <begin position="547"/>
        <end position="584"/>
    </location>
</feature>
<evidence type="ECO:0000256" key="2">
    <source>
        <dbReference type="ARBA" id="ARBA00023054"/>
    </source>
</evidence>
<evidence type="ECO:0000256" key="4">
    <source>
        <dbReference type="SAM" id="MobiDB-lite"/>
    </source>
</evidence>
<dbReference type="PANTHER" id="PTHR21501">
    <property type="entry name" value="PROTEIN FAM-161"/>
    <property type="match status" value="1"/>
</dbReference>
<dbReference type="InterPro" id="IPR051655">
    <property type="entry name" value="FAM161"/>
</dbReference>
<dbReference type="GO" id="GO:0005856">
    <property type="term" value="C:cytoskeleton"/>
    <property type="evidence" value="ECO:0007669"/>
    <property type="project" value="UniProtKB-ARBA"/>
</dbReference>
<feature type="compositionally biased region" description="Low complexity" evidence="4">
    <location>
        <begin position="431"/>
        <end position="452"/>
    </location>
</feature>
<evidence type="ECO:0000313" key="5">
    <source>
        <dbReference type="EMBL" id="CAE7462408.1"/>
    </source>
</evidence>
<reference evidence="5" key="1">
    <citation type="submission" date="2021-02" db="EMBL/GenBank/DDBJ databases">
        <authorList>
            <person name="Dougan E. K."/>
            <person name="Rhodes N."/>
            <person name="Thang M."/>
            <person name="Chan C."/>
        </authorList>
    </citation>
    <scope>NUCLEOTIDE SEQUENCE</scope>
</reference>
<accession>A0A812S0L6</accession>
<sequence length="694" mass="78415">MATASVTDEGVQPSMGVRLETDFDAFFEREDAAAQLQHWREEIASTVLGLPASEIQLGRIRRGSLDLEFVVEGISAQELQQRLDREADRLRALFQEPVLEVRVDGSSGTEPGGDSRPQVGQPGPGPQGQGGQGGQGGHGPVPALRSPVLRRPPASSPREQLEARIRAAEAEYGFDLSVQERLALDAGPVRLPERLPDTSPPKLQTLRDRDLHRLNHPTSAEGPRFLMRDSYWDQRQGERIREQPEAMFRRGLLKEEFQVLPFRAKPVPVGVLTPRMQGRRSRSAEGPRGVAVLRDREEPPFRARPVPWRVSTPMYEQLLLEEREARHTRCRSRSLELLRSASLPPRMEALRRLEQERGQGSRSPGRAGPWHGEPYSARRWLASEAQQASRDSAGRKLGLGPEYGYTAPAVAARGDVGTAASRGSPLPRSGAARPRSASAPRRPEPRTTTAVTEVPDFAARHEHMQQQLERRKYLNRYVTQPEPFVFFTPSRSETRQPPMPKDPGEDWRYHRRAAGRPQSQGTTEARGRRAVRATGADIKQRSTQKVLSSQLATMRRLQEKREKEQREREELEQAQAVDEEMKERVKQAVGPIEPMAKKIERMVDDKRRGLQRVQSQKRKDIDMMLQRANNRPLLMQQADTVERARRRALFRVRNALRQAGVRDVNRIPALNHDPSGFVEGLVLNLPCNNWLGQF</sequence>
<feature type="region of interest" description="Disordered" evidence="4">
    <location>
        <begin position="101"/>
        <end position="161"/>
    </location>
</feature>
<evidence type="ECO:0000313" key="6">
    <source>
        <dbReference type="Proteomes" id="UP000601435"/>
    </source>
</evidence>
<comment type="similarity">
    <text evidence="1">Belongs to the FAM161 family.</text>
</comment>
<feature type="region of interest" description="Disordered" evidence="4">
    <location>
        <begin position="354"/>
        <end position="374"/>
    </location>
</feature>
<protein>
    <submittedName>
        <fullName evidence="5">Uncharacterized protein</fullName>
    </submittedName>
</protein>
<dbReference type="Proteomes" id="UP000601435">
    <property type="component" value="Unassembled WGS sequence"/>
</dbReference>
<evidence type="ECO:0000256" key="3">
    <source>
        <dbReference type="SAM" id="Coils"/>
    </source>
</evidence>
<dbReference type="GO" id="GO:0005929">
    <property type="term" value="C:cilium"/>
    <property type="evidence" value="ECO:0007669"/>
    <property type="project" value="TreeGrafter"/>
</dbReference>
<feature type="compositionally biased region" description="Gly residues" evidence="4">
    <location>
        <begin position="126"/>
        <end position="139"/>
    </location>
</feature>
<organism evidence="5 6">
    <name type="scientific">Symbiodinium necroappetens</name>
    <dbReference type="NCBI Taxonomy" id="1628268"/>
    <lineage>
        <taxon>Eukaryota</taxon>
        <taxon>Sar</taxon>
        <taxon>Alveolata</taxon>
        <taxon>Dinophyceae</taxon>
        <taxon>Suessiales</taxon>
        <taxon>Symbiodiniaceae</taxon>
        <taxon>Symbiodinium</taxon>
    </lineage>
</organism>
<dbReference type="InterPro" id="IPR019579">
    <property type="entry name" value="FAM161A/B"/>
</dbReference>
<comment type="caution">
    <text evidence="5">The sequence shown here is derived from an EMBL/GenBank/DDBJ whole genome shotgun (WGS) entry which is preliminary data.</text>
</comment>
<dbReference type="PANTHER" id="PTHR21501:SF1">
    <property type="entry name" value="PROTEIN FAM-161"/>
    <property type="match status" value="1"/>
</dbReference>
<dbReference type="EMBL" id="CAJNJA010020609">
    <property type="protein sequence ID" value="CAE7462408.1"/>
    <property type="molecule type" value="Genomic_DNA"/>
</dbReference>
<feature type="region of interest" description="Disordered" evidence="4">
    <location>
        <begin position="487"/>
        <end position="543"/>
    </location>
</feature>
<dbReference type="GO" id="GO:0044782">
    <property type="term" value="P:cilium organization"/>
    <property type="evidence" value="ECO:0007669"/>
    <property type="project" value="TreeGrafter"/>
</dbReference>
<gene>
    <name evidence="5" type="ORF">SNEC2469_LOCUS12946</name>
</gene>
<dbReference type="OrthoDB" id="437674at2759"/>
<proteinExistence type="inferred from homology"/>